<protein>
    <submittedName>
        <fullName evidence="2">Uncharacterized protein</fullName>
    </submittedName>
</protein>
<reference evidence="2 3" key="1">
    <citation type="submission" date="2021-06" db="EMBL/GenBank/DDBJ databases">
        <title>Caerostris extrusa draft genome.</title>
        <authorList>
            <person name="Kono N."/>
            <person name="Arakawa K."/>
        </authorList>
    </citation>
    <scope>NUCLEOTIDE SEQUENCE [LARGE SCALE GENOMIC DNA]</scope>
</reference>
<feature type="compositionally biased region" description="Basic and acidic residues" evidence="1">
    <location>
        <begin position="182"/>
        <end position="195"/>
    </location>
</feature>
<dbReference type="Proteomes" id="UP001054945">
    <property type="component" value="Unassembled WGS sequence"/>
</dbReference>
<name>A0AAV4MT32_CAEEX</name>
<evidence type="ECO:0000313" key="3">
    <source>
        <dbReference type="Proteomes" id="UP001054945"/>
    </source>
</evidence>
<dbReference type="AlphaFoldDB" id="A0AAV4MT32"/>
<comment type="caution">
    <text evidence="2">The sequence shown here is derived from an EMBL/GenBank/DDBJ whole genome shotgun (WGS) entry which is preliminary data.</text>
</comment>
<accession>A0AAV4MT32</accession>
<feature type="region of interest" description="Disordered" evidence="1">
    <location>
        <begin position="103"/>
        <end position="131"/>
    </location>
</feature>
<dbReference type="EMBL" id="BPLR01002590">
    <property type="protein sequence ID" value="GIX75473.1"/>
    <property type="molecule type" value="Genomic_DNA"/>
</dbReference>
<evidence type="ECO:0000256" key="1">
    <source>
        <dbReference type="SAM" id="MobiDB-lite"/>
    </source>
</evidence>
<proteinExistence type="predicted"/>
<evidence type="ECO:0000313" key="2">
    <source>
        <dbReference type="EMBL" id="GIX75473.1"/>
    </source>
</evidence>
<keyword evidence="3" id="KW-1185">Reference proteome</keyword>
<organism evidence="2 3">
    <name type="scientific">Caerostris extrusa</name>
    <name type="common">Bark spider</name>
    <name type="synonym">Caerostris bankana</name>
    <dbReference type="NCBI Taxonomy" id="172846"/>
    <lineage>
        <taxon>Eukaryota</taxon>
        <taxon>Metazoa</taxon>
        <taxon>Ecdysozoa</taxon>
        <taxon>Arthropoda</taxon>
        <taxon>Chelicerata</taxon>
        <taxon>Arachnida</taxon>
        <taxon>Araneae</taxon>
        <taxon>Araneomorphae</taxon>
        <taxon>Entelegynae</taxon>
        <taxon>Araneoidea</taxon>
        <taxon>Araneidae</taxon>
        <taxon>Caerostris</taxon>
    </lineage>
</organism>
<sequence length="195" mass="21762">MGKFEESGPRGLGGGPIVCCDGSGGKQREGGGFSGLMTLWTRHASNNNQSVGHLLFGSNCKTLRRILNSIGGDISEGLVNSLHLLKCTQNHVRQWKIEEKPTGLRSIEGQQDQEDRRMSNGFRKSTGSKKVERIEEKSVGLRCIDRQDYEVSRKSRQDQVNIERTYRTDLGRLQDQGGSRKGRQDQEGKRKSGQD</sequence>
<feature type="region of interest" description="Disordered" evidence="1">
    <location>
        <begin position="150"/>
        <end position="195"/>
    </location>
</feature>
<gene>
    <name evidence="2" type="ORF">CEXT_58151</name>
</gene>